<dbReference type="SUPFAM" id="SSF54975">
    <property type="entry name" value="Acylphosphatase/BLUF domain-like"/>
    <property type="match status" value="1"/>
</dbReference>
<dbReference type="Pfam" id="PF00708">
    <property type="entry name" value="Acylphosphatase"/>
    <property type="match status" value="1"/>
</dbReference>
<evidence type="ECO:0000256" key="2">
    <source>
        <dbReference type="RuleBase" id="RU004168"/>
    </source>
</evidence>
<dbReference type="InterPro" id="IPR036046">
    <property type="entry name" value="Acylphosphatase-like_dom_sf"/>
</dbReference>
<dbReference type="Gene3D" id="3.30.70.100">
    <property type="match status" value="1"/>
</dbReference>
<keyword evidence="1 4" id="KW-0378">Hydrolase</keyword>
<comment type="similarity">
    <text evidence="2">Belongs to the acylphosphatase family.</text>
</comment>
<evidence type="ECO:0000259" key="3">
    <source>
        <dbReference type="PROSITE" id="PS51160"/>
    </source>
</evidence>
<dbReference type="AlphaFoldDB" id="A0A8T4KV64"/>
<dbReference type="PROSITE" id="PS51160">
    <property type="entry name" value="ACYLPHOSPHATASE_3"/>
    <property type="match status" value="1"/>
</dbReference>
<protein>
    <recommendedName>
        <fullName evidence="1">acylphosphatase</fullName>
        <ecNumber evidence="1">3.6.1.7</ecNumber>
    </recommendedName>
</protein>
<feature type="domain" description="Acylphosphatase-like" evidence="3">
    <location>
        <begin position="3"/>
        <end position="118"/>
    </location>
</feature>
<dbReference type="EMBL" id="JAGVWD010000032">
    <property type="protein sequence ID" value="MBS3057422.1"/>
    <property type="molecule type" value="Genomic_DNA"/>
</dbReference>
<gene>
    <name evidence="4" type="ORF">J4415_02230</name>
</gene>
<evidence type="ECO:0000313" key="5">
    <source>
        <dbReference type="Proteomes" id="UP000677687"/>
    </source>
</evidence>
<name>A0A8T4KV64_9ARCH</name>
<dbReference type="EC" id="3.6.1.7" evidence="1"/>
<dbReference type="Proteomes" id="UP000677687">
    <property type="component" value="Unassembled WGS sequence"/>
</dbReference>
<feature type="active site" evidence="1">
    <location>
        <position position="19"/>
    </location>
</feature>
<accession>A0A8T4KV64</accession>
<dbReference type="GO" id="GO:0003998">
    <property type="term" value="F:acylphosphatase activity"/>
    <property type="evidence" value="ECO:0007669"/>
    <property type="project" value="UniProtKB-EC"/>
</dbReference>
<evidence type="ECO:0000256" key="1">
    <source>
        <dbReference type="PROSITE-ProRule" id="PRU00520"/>
    </source>
</evidence>
<evidence type="ECO:0000313" key="4">
    <source>
        <dbReference type="EMBL" id="MBS3057422.1"/>
    </source>
</evidence>
<reference evidence="4" key="1">
    <citation type="submission" date="2021-03" db="EMBL/GenBank/DDBJ databases">
        <authorList>
            <person name="Jaffe A."/>
        </authorList>
    </citation>
    <scope>NUCLEOTIDE SEQUENCE</scope>
    <source>
        <strain evidence="4">RIFCSPHIGHO2_01_FULL_AR10_44_11</strain>
    </source>
</reference>
<proteinExistence type="inferred from homology"/>
<reference evidence="4" key="2">
    <citation type="submission" date="2021-05" db="EMBL/GenBank/DDBJ databases">
        <title>Protein family content uncovers lineage relationships and bacterial pathway maintenance mechanisms in DPANN archaea.</title>
        <authorList>
            <person name="Castelle C.J."/>
            <person name="Meheust R."/>
            <person name="Jaffe A.L."/>
            <person name="Seitz K."/>
            <person name="Gong X."/>
            <person name="Baker B.J."/>
            <person name="Banfield J.F."/>
        </authorList>
    </citation>
    <scope>NUCLEOTIDE SEQUENCE</scope>
    <source>
        <strain evidence="4">RIFCSPHIGHO2_01_FULL_AR10_44_11</strain>
    </source>
</reference>
<organism evidence="4 5">
    <name type="scientific">Candidatus Iainarchaeum sp</name>
    <dbReference type="NCBI Taxonomy" id="3101447"/>
    <lineage>
        <taxon>Archaea</taxon>
        <taxon>Candidatus Iainarchaeota</taxon>
        <taxon>Candidatus Iainarchaeia</taxon>
        <taxon>Candidatus Iainarchaeales</taxon>
        <taxon>Candidatus Iainarchaeaceae</taxon>
        <taxon>Candidatus Iainarchaeum</taxon>
    </lineage>
</organism>
<feature type="active site" evidence="1">
    <location>
        <position position="38"/>
    </location>
</feature>
<sequence length="144" mass="16456">MTKALFYIEGEKVQHVGLRLIVTNKIIHAGFTRGGAFNMPDGRVEVVLEGDKEMIQAIHKEIKEHLIDWLKERAKDEEELKKITNPAIKRVTDLEFKEDLLVLDVGLFSHSLTFDQIYKGVDVYKDLTSAIKELKDGIAHIAER</sequence>
<dbReference type="InterPro" id="IPR001792">
    <property type="entry name" value="Acylphosphatase-like_dom"/>
</dbReference>
<comment type="caution">
    <text evidence="4">The sequence shown here is derived from an EMBL/GenBank/DDBJ whole genome shotgun (WGS) entry which is preliminary data.</text>
</comment>
<comment type="catalytic activity">
    <reaction evidence="1">
        <text>an acyl phosphate + H2O = a carboxylate + phosphate + H(+)</text>
        <dbReference type="Rhea" id="RHEA:14965"/>
        <dbReference type="ChEBI" id="CHEBI:15377"/>
        <dbReference type="ChEBI" id="CHEBI:15378"/>
        <dbReference type="ChEBI" id="CHEBI:29067"/>
        <dbReference type="ChEBI" id="CHEBI:43474"/>
        <dbReference type="ChEBI" id="CHEBI:59918"/>
        <dbReference type="EC" id="3.6.1.7"/>
    </reaction>
</comment>